<dbReference type="PANTHER" id="PTHR21347:SF0">
    <property type="entry name" value="LIPID SCRAMBLASE CLPTM1L"/>
    <property type="match status" value="1"/>
</dbReference>
<accession>A0A9R0JZI9</accession>
<organism evidence="7 8">
    <name type="scientific">Spinacia oleracea</name>
    <name type="common">Spinach</name>
    <dbReference type="NCBI Taxonomy" id="3562"/>
    <lineage>
        <taxon>Eukaryota</taxon>
        <taxon>Viridiplantae</taxon>
        <taxon>Streptophyta</taxon>
        <taxon>Embryophyta</taxon>
        <taxon>Tracheophyta</taxon>
        <taxon>Spermatophyta</taxon>
        <taxon>Magnoliopsida</taxon>
        <taxon>eudicotyledons</taxon>
        <taxon>Gunneridae</taxon>
        <taxon>Pentapetalae</taxon>
        <taxon>Caryophyllales</taxon>
        <taxon>Chenopodiaceae</taxon>
        <taxon>Chenopodioideae</taxon>
        <taxon>Anserineae</taxon>
        <taxon>Spinacia</taxon>
    </lineage>
</organism>
<dbReference type="Proteomes" id="UP000813463">
    <property type="component" value="Chromosome 3"/>
</dbReference>
<keyword evidence="4 6" id="KW-1133">Transmembrane helix</keyword>
<dbReference type="PANTHER" id="PTHR21347">
    <property type="entry name" value="CLEFT LIP AND PALATE ASSOCIATED TRANSMEMBRANE PROTEIN-RELATED"/>
    <property type="match status" value="1"/>
</dbReference>
<dbReference type="InterPro" id="IPR008429">
    <property type="entry name" value="CLPTM1"/>
</dbReference>
<dbReference type="RefSeq" id="XP_021852895.2">
    <property type="nucleotide sequence ID" value="XM_021997203.2"/>
</dbReference>
<evidence type="ECO:0000256" key="3">
    <source>
        <dbReference type="ARBA" id="ARBA00022692"/>
    </source>
</evidence>
<protein>
    <submittedName>
        <fullName evidence="8">Uncharacterized protein isoform X2</fullName>
    </submittedName>
</protein>
<evidence type="ECO:0000313" key="7">
    <source>
        <dbReference type="Proteomes" id="UP000813463"/>
    </source>
</evidence>
<comment type="similarity">
    <text evidence="2">Belongs to the CLPTM1 family.</text>
</comment>
<gene>
    <name evidence="8" type="primary">LOC110792406</name>
</gene>
<evidence type="ECO:0000256" key="6">
    <source>
        <dbReference type="SAM" id="Phobius"/>
    </source>
</evidence>
<dbReference type="AlphaFoldDB" id="A0A9R0JZI9"/>
<feature type="transmembrane region" description="Helical" evidence="6">
    <location>
        <begin position="63"/>
        <end position="83"/>
    </location>
</feature>
<dbReference type="GO" id="GO:0016020">
    <property type="term" value="C:membrane"/>
    <property type="evidence" value="ECO:0007669"/>
    <property type="project" value="UniProtKB-SubCell"/>
</dbReference>
<reference evidence="7" key="1">
    <citation type="journal article" date="2021" name="Nat. Commun.">
        <title>Genomic analyses provide insights into spinach domestication and the genetic basis of agronomic traits.</title>
        <authorList>
            <person name="Cai X."/>
            <person name="Sun X."/>
            <person name="Xu C."/>
            <person name="Sun H."/>
            <person name="Wang X."/>
            <person name="Ge C."/>
            <person name="Zhang Z."/>
            <person name="Wang Q."/>
            <person name="Fei Z."/>
            <person name="Jiao C."/>
            <person name="Wang Q."/>
        </authorList>
    </citation>
    <scope>NUCLEOTIDE SEQUENCE [LARGE SCALE GENOMIC DNA]</scope>
    <source>
        <strain evidence="7">cv. Varoflay</strain>
    </source>
</reference>
<comment type="subcellular location">
    <subcellularLocation>
        <location evidence="1">Membrane</location>
        <topology evidence="1">Multi-pass membrane protein</topology>
    </subcellularLocation>
</comment>
<evidence type="ECO:0000256" key="1">
    <source>
        <dbReference type="ARBA" id="ARBA00004141"/>
    </source>
</evidence>
<feature type="transmembrane region" description="Helical" evidence="6">
    <location>
        <begin position="39"/>
        <end position="57"/>
    </location>
</feature>
<evidence type="ECO:0000256" key="2">
    <source>
        <dbReference type="ARBA" id="ARBA00009310"/>
    </source>
</evidence>
<sequence length="171" mass="19768">MAIAASDLSAVMSVRHVERRVPTADDPGSFTAFAKVEKSFQTGYFLCGPILLFWTYVRGDMDLTFNFLYLLSPGFLSVAHMPWHQMTYKFLNTIIDDLFAFVIKMPKLHRLSVFRDGNTNLTLLNIFVLLDYLSCTPLKQTLGVLEFLIIYSWREKLENNTLSDFQSQRMF</sequence>
<evidence type="ECO:0000256" key="4">
    <source>
        <dbReference type="ARBA" id="ARBA00022989"/>
    </source>
</evidence>
<reference evidence="8" key="2">
    <citation type="submission" date="2025-08" db="UniProtKB">
        <authorList>
            <consortium name="RefSeq"/>
        </authorList>
    </citation>
    <scope>IDENTIFICATION</scope>
    <source>
        <tissue evidence="8">Leaf</tissue>
    </source>
</reference>
<keyword evidence="3 6" id="KW-0812">Transmembrane</keyword>
<dbReference type="GeneID" id="110792406"/>
<evidence type="ECO:0000256" key="5">
    <source>
        <dbReference type="ARBA" id="ARBA00023136"/>
    </source>
</evidence>
<name>A0A9R0JZI9_SPIOL</name>
<keyword evidence="7" id="KW-1185">Reference proteome</keyword>
<evidence type="ECO:0000313" key="8">
    <source>
        <dbReference type="RefSeq" id="XP_021852895.2"/>
    </source>
</evidence>
<dbReference type="GO" id="GO:0012505">
    <property type="term" value="C:endomembrane system"/>
    <property type="evidence" value="ECO:0007669"/>
    <property type="project" value="TreeGrafter"/>
</dbReference>
<keyword evidence="5 6" id="KW-0472">Membrane</keyword>
<proteinExistence type="inferred from homology"/>